<dbReference type="InterPro" id="IPR052895">
    <property type="entry name" value="HetReg/Transcr_Mod"/>
</dbReference>
<sequence>MAEWHDPSCRRLDVFTSDGISSCLSCGSVQLDLGTPSPPKTDSTVYKPLESQTDIRLLTLEPGEFADPIRCTLALGSTASMIDYDAISYTWASEDGAMAWTQPITLDGRIFLVTANCETALRRVRSRGAQRVVWIDAVCMNQQDVEERGHQVRLMPQIYSRAQRVLVYVGEPVPEEEALFRFLDDDPDTTIPCPDPNLSRRLSLQQALETLLTRRYFSRAWILQEVALARRATLICGRYEMPWSRLQIPSLADRGLLINTKEKPRLLNVLQLPSVLQFRAPAYRDSSDLLRLLDLARNSHASDPRDKLFAVYGLISCAQSDGIVADYTMSTREAYMQMAKWIAQRFGIPALLLRSFHVDEVDDELDEVDEMGQQENPEKFRIPSWTPNWTHKPSLRVLPLLTEMYDETAAGFSPVGLPISLKMAADSLGFPALKLGKLCDVLSEYDAHARRASPPGSIVAAKPWPYTAFNMSHQGKNRSCYQKAFAFWTQDPTNSQRPQFPEVEQLFTKLPGEEFTAYVAGRREEYQDLHVYLAPQADELDGFSFEEPGIVSVCVDKLSCVWIHDGLEKRVTEGRFSKYAICARDLGRGDIRIAGLLHMDGLMDGLGHEGVWKSGQFEYVNLVGEDLGAFPARGNKPRRSAYYWEREQERERLARTGELEGVDVTAATNGP</sequence>
<keyword evidence="3" id="KW-1185">Reference proteome</keyword>
<gene>
    <name evidence="2" type="ORF">CFIO01_06472</name>
</gene>
<proteinExistence type="predicted"/>
<dbReference type="AlphaFoldDB" id="A0A010RW97"/>
<dbReference type="PANTHER" id="PTHR24148:SF73">
    <property type="entry name" value="HET DOMAIN PROTEIN (AFU_ORTHOLOGUE AFUA_8G01020)"/>
    <property type="match status" value="1"/>
</dbReference>
<dbReference type="OrthoDB" id="2157530at2759"/>
<dbReference type="KEGG" id="cfj:CFIO01_06472"/>
<dbReference type="Proteomes" id="UP000020467">
    <property type="component" value="Unassembled WGS sequence"/>
</dbReference>
<evidence type="ECO:0000313" key="2">
    <source>
        <dbReference type="EMBL" id="EXF76548.1"/>
    </source>
</evidence>
<evidence type="ECO:0000259" key="1">
    <source>
        <dbReference type="Pfam" id="PF06985"/>
    </source>
</evidence>
<accession>A0A010RW97</accession>
<dbReference type="PANTHER" id="PTHR24148">
    <property type="entry name" value="ANKYRIN REPEAT DOMAIN-CONTAINING PROTEIN 39 HOMOLOG-RELATED"/>
    <property type="match status" value="1"/>
</dbReference>
<protein>
    <submittedName>
        <fullName evidence="2">Heterokaryon incompatibility protein</fullName>
    </submittedName>
</protein>
<organism evidence="2 3">
    <name type="scientific">Colletotrichum fioriniae PJ7</name>
    <dbReference type="NCBI Taxonomy" id="1445577"/>
    <lineage>
        <taxon>Eukaryota</taxon>
        <taxon>Fungi</taxon>
        <taxon>Dikarya</taxon>
        <taxon>Ascomycota</taxon>
        <taxon>Pezizomycotina</taxon>
        <taxon>Sordariomycetes</taxon>
        <taxon>Hypocreomycetidae</taxon>
        <taxon>Glomerellales</taxon>
        <taxon>Glomerellaceae</taxon>
        <taxon>Colletotrichum</taxon>
        <taxon>Colletotrichum acutatum species complex</taxon>
    </lineage>
</organism>
<dbReference type="eggNOG" id="ENOG502SPDV">
    <property type="taxonomic scope" value="Eukaryota"/>
</dbReference>
<name>A0A010RW97_9PEZI</name>
<dbReference type="EMBL" id="JARH01000834">
    <property type="protein sequence ID" value="EXF76548.1"/>
    <property type="molecule type" value="Genomic_DNA"/>
</dbReference>
<dbReference type="Pfam" id="PF06985">
    <property type="entry name" value="HET"/>
    <property type="match status" value="1"/>
</dbReference>
<feature type="domain" description="Heterokaryon incompatibility" evidence="1">
    <location>
        <begin position="84"/>
        <end position="225"/>
    </location>
</feature>
<reference evidence="2 3" key="1">
    <citation type="submission" date="2014-02" db="EMBL/GenBank/DDBJ databases">
        <title>The genome sequence of Colletotrichum fioriniae PJ7.</title>
        <authorList>
            <person name="Baroncelli R."/>
            <person name="Thon M.R."/>
        </authorList>
    </citation>
    <scope>NUCLEOTIDE SEQUENCE [LARGE SCALE GENOMIC DNA]</scope>
    <source>
        <strain evidence="2 3">PJ7</strain>
    </source>
</reference>
<evidence type="ECO:0000313" key="3">
    <source>
        <dbReference type="Proteomes" id="UP000020467"/>
    </source>
</evidence>
<comment type="caution">
    <text evidence="2">The sequence shown here is derived from an EMBL/GenBank/DDBJ whole genome shotgun (WGS) entry which is preliminary data.</text>
</comment>
<dbReference type="HOGENOM" id="CLU_031470_0_0_1"/>
<dbReference type="InterPro" id="IPR010730">
    <property type="entry name" value="HET"/>
</dbReference>